<evidence type="ECO:0000313" key="2">
    <source>
        <dbReference type="EMBL" id="TDW24287.1"/>
    </source>
</evidence>
<feature type="compositionally biased region" description="Basic and acidic residues" evidence="1">
    <location>
        <begin position="1"/>
        <end position="14"/>
    </location>
</feature>
<keyword evidence="3" id="KW-1185">Reference proteome</keyword>
<proteinExistence type="predicted"/>
<feature type="region of interest" description="Disordered" evidence="1">
    <location>
        <begin position="1"/>
        <end position="32"/>
    </location>
</feature>
<evidence type="ECO:0000313" key="3">
    <source>
        <dbReference type="Proteomes" id="UP000295447"/>
    </source>
</evidence>
<feature type="compositionally biased region" description="Basic and acidic residues" evidence="1">
    <location>
        <begin position="235"/>
        <end position="247"/>
    </location>
</feature>
<feature type="compositionally biased region" description="Basic residues" evidence="1">
    <location>
        <begin position="254"/>
        <end position="263"/>
    </location>
</feature>
<dbReference type="Proteomes" id="UP000295447">
    <property type="component" value="Unassembled WGS sequence"/>
</dbReference>
<sequence>MPESEFDRLPRVALDDSIGPRTSQRDLDPRPEIASEERQAAAALELARACLIARERLMSALGFVATARRHLPGADERDGLLDLVDAHGRDATSWTEREIEDVDGTWKFALEDAKDGLRNAFTYLADAQYTLQKALRAQGLDSDLGWLEITTVDDSINDIRLWLETVHENVAASESDATGHIRVNGGATSVAGVSTASLRLVNARQVLDPDRSTGIRRLQKTASHLGRLSDQLSQHGERNARPAHDEASVSYRQTSKHPAKPARPRTTGQSTRARRGHSTGL</sequence>
<reference evidence="2 3" key="1">
    <citation type="submission" date="2019-03" db="EMBL/GenBank/DDBJ databases">
        <title>Genomic Encyclopedia of Type Strains, Phase III (KMG-III): the genomes of soil and plant-associated and newly described type strains.</title>
        <authorList>
            <person name="Whitman W."/>
        </authorList>
    </citation>
    <scope>NUCLEOTIDE SEQUENCE [LARGE SCALE GENOMIC DNA]</scope>
    <source>
        <strain evidence="2 3">VKM Ac-2570</strain>
    </source>
</reference>
<protein>
    <submittedName>
        <fullName evidence="2">Uncharacterized protein</fullName>
    </submittedName>
</protein>
<name>A0A4R8A198_9ACTN</name>
<feature type="compositionally biased region" description="Basic residues" evidence="1">
    <location>
        <begin position="272"/>
        <end position="281"/>
    </location>
</feature>
<dbReference type="EMBL" id="SODF01000001">
    <property type="protein sequence ID" value="TDW24287.1"/>
    <property type="molecule type" value="Genomic_DNA"/>
</dbReference>
<feature type="region of interest" description="Disordered" evidence="1">
    <location>
        <begin position="221"/>
        <end position="281"/>
    </location>
</feature>
<dbReference type="AlphaFoldDB" id="A0A4R8A198"/>
<dbReference type="RefSeq" id="WP_134119478.1">
    <property type="nucleotide sequence ID" value="NZ_SODF01000001.1"/>
</dbReference>
<gene>
    <name evidence="2" type="ORF">EV650_3161</name>
</gene>
<comment type="caution">
    <text evidence="2">The sequence shown here is derived from an EMBL/GenBank/DDBJ whole genome shotgun (WGS) entry which is preliminary data.</text>
</comment>
<evidence type="ECO:0000256" key="1">
    <source>
        <dbReference type="SAM" id="MobiDB-lite"/>
    </source>
</evidence>
<feature type="compositionally biased region" description="Basic and acidic residues" evidence="1">
    <location>
        <begin position="23"/>
        <end position="32"/>
    </location>
</feature>
<organism evidence="2 3">
    <name type="scientific">Kribbella kalugense</name>
    <dbReference type="NCBI Taxonomy" id="2512221"/>
    <lineage>
        <taxon>Bacteria</taxon>
        <taxon>Bacillati</taxon>
        <taxon>Actinomycetota</taxon>
        <taxon>Actinomycetes</taxon>
        <taxon>Propionibacteriales</taxon>
        <taxon>Kribbellaceae</taxon>
        <taxon>Kribbella</taxon>
    </lineage>
</organism>
<accession>A0A4R8A198</accession>